<organism evidence="1 2">
    <name type="scientific">Lindgomyces ingoldianus</name>
    <dbReference type="NCBI Taxonomy" id="673940"/>
    <lineage>
        <taxon>Eukaryota</taxon>
        <taxon>Fungi</taxon>
        <taxon>Dikarya</taxon>
        <taxon>Ascomycota</taxon>
        <taxon>Pezizomycotina</taxon>
        <taxon>Dothideomycetes</taxon>
        <taxon>Pleosporomycetidae</taxon>
        <taxon>Pleosporales</taxon>
        <taxon>Lindgomycetaceae</taxon>
        <taxon>Lindgomyces</taxon>
    </lineage>
</organism>
<sequence>MASLTETLVPFATYNSLPHIRDVANAPEDHADDLKDLRQLLDKHKVPKGVSIRLIHKHFDTKDGEVMIFDKVTILGHGIAQIMKPVAYEYSSHVAPDMANFEPFLTEFCAIVSKRNLRFKFGLRIKAEDELDNVGWTEFEFHEKRGTIMLQDGMPMPEGDSDFTVSTEWKKLIGDVWPRDCKHTKTCCHGATTCKHCTYCKAYDVEECGIDKEGSCTEAFCLGGQRVLPGTSLFDIVNTIAVQAF</sequence>
<gene>
    <name evidence="1" type="ORF">BDR25DRAFT_332077</name>
</gene>
<dbReference type="Proteomes" id="UP000799755">
    <property type="component" value="Unassembled WGS sequence"/>
</dbReference>
<evidence type="ECO:0000313" key="2">
    <source>
        <dbReference type="Proteomes" id="UP000799755"/>
    </source>
</evidence>
<proteinExistence type="predicted"/>
<name>A0ACB6R618_9PLEO</name>
<reference evidence="1" key="1">
    <citation type="journal article" date="2020" name="Stud. Mycol.">
        <title>101 Dothideomycetes genomes: a test case for predicting lifestyles and emergence of pathogens.</title>
        <authorList>
            <person name="Haridas S."/>
            <person name="Albert R."/>
            <person name="Binder M."/>
            <person name="Bloem J."/>
            <person name="Labutti K."/>
            <person name="Salamov A."/>
            <person name="Andreopoulos B."/>
            <person name="Baker S."/>
            <person name="Barry K."/>
            <person name="Bills G."/>
            <person name="Bluhm B."/>
            <person name="Cannon C."/>
            <person name="Castanera R."/>
            <person name="Culley D."/>
            <person name="Daum C."/>
            <person name="Ezra D."/>
            <person name="Gonzalez J."/>
            <person name="Henrissat B."/>
            <person name="Kuo A."/>
            <person name="Liang C."/>
            <person name="Lipzen A."/>
            <person name="Lutzoni F."/>
            <person name="Magnuson J."/>
            <person name="Mondo S."/>
            <person name="Nolan M."/>
            <person name="Ohm R."/>
            <person name="Pangilinan J."/>
            <person name="Park H.-J."/>
            <person name="Ramirez L."/>
            <person name="Alfaro M."/>
            <person name="Sun H."/>
            <person name="Tritt A."/>
            <person name="Yoshinaga Y."/>
            <person name="Zwiers L.-H."/>
            <person name="Turgeon B."/>
            <person name="Goodwin S."/>
            <person name="Spatafora J."/>
            <person name="Crous P."/>
            <person name="Grigoriev I."/>
        </authorList>
    </citation>
    <scope>NUCLEOTIDE SEQUENCE</scope>
    <source>
        <strain evidence="1">ATCC 200398</strain>
    </source>
</reference>
<accession>A0ACB6R618</accession>
<evidence type="ECO:0000313" key="1">
    <source>
        <dbReference type="EMBL" id="KAF2474704.1"/>
    </source>
</evidence>
<keyword evidence="2" id="KW-1185">Reference proteome</keyword>
<dbReference type="EMBL" id="MU003497">
    <property type="protein sequence ID" value="KAF2474704.1"/>
    <property type="molecule type" value="Genomic_DNA"/>
</dbReference>
<comment type="caution">
    <text evidence="1">The sequence shown here is derived from an EMBL/GenBank/DDBJ whole genome shotgun (WGS) entry which is preliminary data.</text>
</comment>
<protein>
    <submittedName>
        <fullName evidence="1">Uncharacterized protein</fullName>
    </submittedName>
</protein>